<evidence type="ECO:0000313" key="8">
    <source>
        <dbReference type="EMBL" id="VBB05083.1"/>
    </source>
</evidence>
<dbReference type="PANTHER" id="PTHR43667">
    <property type="entry name" value="CYCLOPROPANE-FATTY-ACYL-PHOSPHOLIPID SYNTHASE"/>
    <property type="match status" value="1"/>
</dbReference>
<dbReference type="Pfam" id="PF02353">
    <property type="entry name" value="CMAS"/>
    <property type="match status" value="1"/>
</dbReference>
<evidence type="ECO:0000256" key="3">
    <source>
        <dbReference type="ARBA" id="ARBA00022679"/>
    </source>
</evidence>
<organism evidence="8 9">
    <name type="scientific">Lucifera butyrica</name>
    <dbReference type="NCBI Taxonomy" id="1351585"/>
    <lineage>
        <taxon>Bacteria</taxon>
        <taxon>Bacillati</taxon>
        <taxon>Bacillota</taxon>
        <taxon>Negativicutes</taxon>
        <taxon>Veillonellales</taxon>
        <taxon>Veillonellaceae</taxon>
        <taxon>Lucifera</taxon>
    </lineage>
</organism>
<keyword evidence="5" id="KW-0443">Lipid metabolism</keyword>
<dbReference type="Gene3D" id="3.40.50.150">
    <property type="entry name" value="Vaccinia Virus protein VP39"/>
    <property type="match status" value="1"/>
</dbReference>
<dbReference type="OrthoDB" id="9782855at2"/>
<dbReference type="PIRSF" id="PIRSF003085">
    <property type="entry name" value="CMAS"/>
    <property type="match status" value="1"/>
</dbReference>
<evidence type="ECO:0000256" key="1">
    <source>
        <dbReference type="ARBA" id="ARBA00010815"/>
    </source>
</evidence>
<keyword evidence="4" id="KW-0949">S-adenosyl-L-methionine</keyword>
<dbReference type="InterPro" id="IPR050723">
    <property type="entry name" value="CFA/CMAS"/>
</dbReference>
<dbReference type="RefSeq" id="WP_122626089.1">
    <property type="nucleotide sequence ID" value="NZ_UPPP01000052.1"/>
</dbReference>
<keyword evidence="2 8" id="KW-0489">Methyltransferase</keyword>
<dbReference type="EMBL" id="UPPP01000052">
    <property type="protein sequence ID" value="VBB05083.1"/>
    <property type="molecule type" value="Genomic_DNA"/>
</dbReference>
<protein>
    <submittedName>
        <fullName evidence="8">S-adenosyl-l-methionine-dependent methyltransferase</fullName>
    </submittedName>
</protein>
<dbReference type="GO" id="GO:0008610">
    <property type="term" value="P:lipid biosynthetic process"/>
    <property type="evidence" value="ECO:0007669"/>
    <property type="project" value="InterPro"/>
</dbReference>
<dbReference type="AlphaFoldDB" id="A0A498R4I0"/>
<dbReference type="Pfam" id="PF25371">
    <property type="entry name" value="DUF7884"/>
    <property type="match status" value="1"/>
</dbReference>
<feature type="active site" evidence="6">
    <location>
        <position position="364"/>
    </location>
</feature>
<dbReference type="InterPro" id="IPR057206">
    <property type="entry name" value="DUF7884"/>
</dbReference>
<evidence type="ECO:0000256" key="6">
    <source>
        <dbReference type="PIRSR" id="PIRSR003085-1"/>
    </source>
</evidence>
<reference evidence="8 9" key="1">
    <citation type="submission" date="2018-06" db="EMBL/GenBank/DDBJ databases">
        <authorList>
            <person name="Strepis N."/>
        </authorList>
    </citation>
    <scope>NUCLEOTIDE SEQUENCE [LARGE SCALE GENOMIC DNA]</scope>
    <source>
        <strain evidence="8">LUCI</strain>
    </source>
</reference>
<evidence type="ECO:0000256" key="4">
    <source>
        <dbReference type="ARBA" id="ARBA00022691"/>
    </source>
</evidence>
<dbReference type="SUPFAM" id="SSF53335">
    <property type="entry name" value="S-adenosyl-L-methionine-dependent methyltransferases"/>
    <property type="match status" value="1"/>
</dbReference>
<dbReference type="GO" id="GO:0008168">
    <property type="term" value="F:methyltransferase activity"/>
    <property type="evidence" value="ECO:0007669"/>
    <property type="project" value="UniProtKB-KW"/>
</dbReference>
<keyword evidence="9" id="KW-1185">Reference proteome</keyword>
<proteinExistence type="inferred from homology"/>
<dbReference type="GO" id="GO:0032259">
    <property type="term" value="P:methylation"/>
    <property type="evidence" value="ECO:0007669"/>
    <property type="project" value="UniProtKB-KW"/>
</dbReference>
<evidence type="ECO:0000256" key="5">
    <source>
        <dbReference type="ARBA" id="ARBA00023098"/>
    </source>
</evidence>
<dbReference type="PANTHER" id="PTHR43667:SF1">
    <property type="entry name" value="CYCLOPROPANE-FATTY-ACYL-PHOSPHOLIPID SYNTHASE"/>
    <property type="match status" value="1"/>
</dbReference>
<dbReference type="InterPro" id="IPR003333">
    <property type="entry name" value="CMAS"/>
</dbReference>
<sequence length="399" mass="46224">MKKALLQTVFGQVKRGGIAVRYWDGEETRYGDAPPQAKIIFLKEPSILTGLEDPTLTFAEFYMDGIIDYEGSLDEIIRLVEWNWSKRQQTDELGKKVWNSALRAVNSVADKLTDKKNIQQHYDLGNDFFSLWLDKTMSYSCAYFKQATDSLFNAQLQKIDLALKKLRLKPGERLLDIGSGWGWLILRAAQQYGVKALGITLSQEQYDKTRERIAEAGLTGQVDVKLISYMDINEAEYQFDKIVSIGMFEHVGQKNLPVYMKKVHDLLVQGGTSLLHSITNVIEHEPNTWMRKYIFPGGYVPTLREIVNLLPDYDFHLLQAESLRLHYAMTLEHWYRNFSRYKEEVEQKFGRRFVRMWSLYLQGCAASFRVSGLDIHQLVFTKGLNNTLPLTWQDVYSEE</sequence>
<evidence type="ECO:0000259" key="7">
    <source>
        <dbReference type="Pfam" id="PF25371"/>
    </source>
</evidence>
<dbReference type="CDD" id="cd02440">
    <property type="entry name" value="AdoMet_MTases"/>
    <property type="match status" value="1"/>
</dbReference>
<gene>
    <name evidence="8" type="ORF">LUCI_0289</name>
</gene>
<evidence type="ECO:0000256" key="2">
    <source>
        <dbReference type="ARBA" id="ARBA00022603"/>
    </source>
</evidence>
<name>A0A498R4I0_9FIRM</name>
<accession>A0A498R4I0</accession>
<dbReference type="Proteomes" id="UP000277811">
    <property type="component" value="Unassembled WGS sequence"/>
</dbReference>
<keyword evidence="3 8" id="KW-0808">Transferase</keyword>
<evidence type="ECO:0000313" key="9">
    <source>
        <dbReference type="Proteomes" id="UP000277811"/>
    </source>
</evidence>
<dbReference type="InterPro" id="IPR029063">
    <property type="entry name" value="SAM-dependent_MTases_sf"/>
</dbReference>
<feature type="domain" description="DUF7884" evidence="7">
    <location>
        <begin position="6"/>
        <end position="79"/>
    </location>
</feature>
<comment type="similarity">
    <text evidence="1">Belongs to the CFA/CMAS family.</text>
</comment>